<evidence type="ECO:0000256" key="4">
    <source>
        <dbReference type="ARBA" id="ARBA00022519"/>
    </source>
</evidence>
<dbReference type="InterPro" id="IPR000515">
    <property type="entry name" value="MetI-like"/>
</dbReference>
<keyword evidence="11" id="KW-1185">Reference proteome</keyword>
<feature type="transmembrane region" description="Helical" evidence="8">
    <location>
        <begin position="102"/>
        <end position="126"/>
    </location>
</feature>
<keyword evidence="3" id="KW-1003">Cell membrane</keyword>
<feature type="transmembrane region" description="Helical" evidence="8">
    <location>
        <begin position="233"/>
        <end position="256"/>
    </location>
</feature>
<dbReference type="PANTHER" id="PTHR43357:SF4">
    <property type="entry name" value="INNER MEMBRANE ABC TRANSPORTER PERMEASE PROTEIN YDCV"/>
    <property type="match status" value="1"/>
</dbReference>
<evidence type="ECO:0000256" key="7">
    <source>
        <dbReference type="ARBA" id="ARBA00023136"/>
    </source>
</evidence>
<dbReference type="PROSITE" id="PS50928">
    <property type="entry name" value="ABC_TM1"/>
    <property type="match status" value="1"/>
</dbReference>
<evidence type="ECO:0000256" key="6">
    <source>
        <dbReference type="ARBA" id="ARBA00022989"/>
    </source>
</evidence>
<dbReference type="AlphaFoldDB" id="A0A926NAB7"/>
<reference evidence="10" key="1">
    <citation type="submission" date="2020-09" db="EMBL/GenBank/DDBJ databases">
        <title>A novel bacterium of genus Hazenella, isolated from South China Sea.</title>
        <authorList>
            <person name="Huang H."/>
            <person name="Mo K."/>
            <person name="Hu Y."/>
        </authorList>
    </citation>
    <scope>NUCLEOTIDE SEQUENCE</scope>
    <source>
        <strain evidence="10">IB182357</strain>
    </source>
</reference>
<dbReference type="Gene3D" id="1.10.3720.10">
    <property type="entry name" value="MetI-like"/>
    <property type="match status" value="1"/>
</dbReference>
<comment type="similarity">
    <text evidence="8">Belongs to the binding-protein-dependent transport system permease family.</text>
</comment>
<evidence type="ECO:0000256" key="2">
    <source>
        <dbReference type="ARBA" id="ARBA00022448"/>
    </source>
</evidence>
<organism evidence="10 11">
    <name type="scientific">Polycladospora coralii</name>
    <dbReference type="NCBI Taxonomy" id="2771432"/>
    <lineage>
        <taxon>Bacteria</taxon>
        <taxon>Bacillati</taxon>
        <taxon>Bacillota</taxon>
        <taxon>Bacilli</taxon>
        <taxon>Bacillales</taxon>
        <taxon>Thermoactinomycetaceae</taxon>
        <taxon>Polycladospora</taxon>
    </lineage>
</organism>
<dbReference type="SUPFAM" id="SSF161098">
    <property type="entry name" value="MetI-like"/>
    <property type="match status" value="1"/>
</dbReference>
<feature type="domain" description="ABC transmembrane type-1" evidence="9">
    <location>
        <begin position="64"/>
        <end position="252"/>
    </location>
</feature>
<sequence>MFKSHKSWALLQLFLFIIILFPFIMMLLFSFFTGWSWPHLFPQTLNVSAWSYLFSGNAGVQEAITNSLVIAFSATAVNLLLALPAAHALAQHTFAGKKIVEALLFAPLIIPPFVAMMGLQITLIQWNLTDTRLGVTIAHLVPTFPYLLRPLYTSFTTLASEWNAQARLLGASRLQRFWYVSLPHLMPGILAGVMLSLLVSFSQYLITLLIGGGAIKTLPLILFPYITSGDLRMGATFSILFTAVTLSILFIVEWCLKRFYKHRHTVPM</sequence>
<keyword evidence="6 8" id="KW-1133">Transmembrane helix</keyword>
<keyword evidence="7 8" id="KW-0472">Membrane</keyword>
<dbReference type="GO" id="GO:0055085">
    <property type="term" value="P:transmembrane transport"/>
    <property type="evidence" value="ECO:0007669"/>
    <property type="project" value="InterPro"/>
</dbReference>
<keyword evidence="4" id="KW-0997">Cell inner membrane</keyword>
<feature type="transmembrane region" description="Helical" evidence="8">
    <location>
        <begin position="177"/>
        <end position="198"/>
    </location>
</feature>
<dbReference type="InterPro" id="IPR035906">
    <property type="entry name" value="MetI-like_sf"/>
</dbReference>
<evidence type="ECO:0000313" key="10">
    <source>
        <dbReference type="EMBL" id="MBD1373176.1"/>
    </source>
</evidence>
<comment type="subcellular location">
    <subcellularLocation>
        <location evidence="1">Cell inner membrane</location>
        <topology evidence="1">Multi-pass membrane protein</topology>
    </subcellularLocation>
    <subcellularLocation>
        <location evidence="8">Cell membrane</location>
        <topology evidence="8">Multi-pass membrane protein</topology>
    </subcellularLocation>
</comment>
<evidence type="ECO:0000256" key="3">
    <source>
        <dbReference type="ARBA" id="ARBA00022475"/>
    </source>
</evidence>
<keyword evidence="5 8" id="KW-0812">Transmembrane</keyword>
<proteinExistence type="inferred from homology"/>
<evidence type="ECO:0000256" key="5">
    <source>
        <dbReference type="ARBA" id="ARBA00022692"/>
    </source>
</evidence>
<dbReference type="PANTHER" id="PTHR43357">
    <property type="entry name" value="INNER MEMBRANE ABC TRANSPORTER PERMEASE PROTEIN YDCV"/>
    <property type="match status" value="1"/>
</dbReference>
<dbReference type="CDD" id="cd06261">
    <property type="entry name" value="TM_PBP2"/>
    <property type="match status" value="1"/>
</dbReference>
<evidence type="ECO:0000313" key="11">
    <source>
        <dbReference type="Proteomes" id="UP000661691"/>
    </source>
</evidence>
<dbReference type="Proteomes" id="UP000661691">
    <property type="component" value="Unassembled WGS sequence"/>
</dbReference>
<dbReference type="Pfam" id="PF00528">
    <property type="entry name" value="BPD_transp_1"/>
    <property type="match status" value="1"/>
</dbReference>
<evidence type="ECO:0000256" key="1">
    <source>
        <dbReference type="ARBA" id="ARBA00004429"/>
    </source>
</evidence>
<comment type="caution">
    <text evidence="10">The sequence shown here is derived from an EMBL/GenBank/DDBJ whole genome shotgun (WGS) entry which is preliminary data.</text>
</comment>
<evidence type="ECO:0000256" key="8">
    <source>
        <dbReference type="RuleBase" id="RU363032"/>
    </source>
</evidence>
<dbReference type="RefSeq" id="WP_191140835.1">
    <property type="nucleotide sequence ID" value="NZ_JACXAG020000009.1"/>
</dbReference>
<feature type="transmembrane region" description="Helical" evidence="8">
    <location>
        <begin position="68"/>
        <end position="90"/>
    </location>
</feature>
<accession>A0A926NAB7</accession>
<keyword evidence="2 8" id="KW-0813">Transport</keyword>
<dbReference type="EMBL" id="JACXAH010000019">
    <property type="protein sequence ID" value="MBD1373176.1"/>
    <property type="molecule type" value="Genomic_DNA"/>
</dbReference>
<feature type="transmembrane region" description="Helical" evidence="8">
    <location>
        <begin position="205"/>
        <end position="227"/>
    </location>
</feature>
<gene>
    <name evidence="10" type="ORF">IC620_12540</name>
</gene>
<name>A0A926NAB7_9BACL</name>
<protein>
    <submittedName>
        <fullName evidence="10">ABC transporter permease subunit</fullName>
    </submittedName>
</protein>
<evidence type="ECO:0000259" key="9">
    <source>
        <dbReference type="PROSITE" id="PS50928"/>
    </source>
</evidence>
<feature type="transmembrane region" description="Helical" evidence="8">
    <location>
        <begin position="7"/>
        <end position="32"/>
    </location>
</feature>
<dbReference type="GO" id="GO:0005886">
    <property type="term" value="C:plasma membrane"/>
    <property type="evidence" value="ECO:0007669"/>
    <property type="project" value="UniProtKB-SubCell"/>
</dbReference>